<name>A0A6P5E9Y4_ANACO</name>
<dbReference type="GeneID" id="109703572"/>
<dbReference type="RefSeq" id="XP_020079817.1">
    <property type="nucleotide sequence ID" value="XM_020224228.1"/>
</dbReference>
<sequence length="204" mass="22726">MEKPTTRPKSIVSIFHFLSKPTSLVYIPPHPPYSPRGENTCPNKGFAVSLVPRAARVRKGKSSSGAEEEPTSPKVSCTGQIKRKKKKKKNQQQQQQQQQPCRTSTLHADRRENNRIFTENTKSSAMAPPTMMVAVGEMRRFASGRKGGAAAAAAAAALREFDWEKVEREMKLDAENGGVVKEARKEVNLWKRRAMASRPIPLET</sequence>
<dbReference type="OrthoDB" id="1926132at2759"/>
<keyword evidence="2" id="KW-1185">Reference proteome</keyword>
<evidence type="ECO:0000313" key="2">
    <source>
        <dbReference type="Proteomes" id="UP000515123"/>
    </source>
</evidence>
<dbReference type="Proteomes" id="UP000515123">
    <property type="component" value="Linkage group 25"/>
</dbReference>
<organism evidence="2 3">
    <name type="scientific">Ananas comosus</name>
    <name type="common">Pineapple</name>
    <name type="synonym">Ananas ananas</name>
    <dbReference type="NCBI Taxonomy" id="4615"/>
    <lineage>
        <taxon>Eukaryota</taxon>
        <taxon>Viridiplantae</taxon>
        <taxon>Streptophyta</taxon>
        <taxon>Embryophyta</taxon>
        <taxon>Tracheophyta</taxon>
        <taxon>Spermatophyta</taxon>
        <taxon>Magnoliopsida</taxon>
        <taxon>Liliopsida</taxon>
        <taxon>Poales</taxon>
        <taxon>Bromeliaceae</taxon>
        <taxon>Bromelioideae</taxon>
        <taxon>Ananas</taxon>
    </lineage>
</organism>
<evidence type="ECO:0000256" key="1">
    <source>
        <dbReference type="SAM" id="MobiDB-lite"/>
    </source>
</evidence>
<dbReference type="PANTHER" id="PTHR34779">
    <property type="entry name" value="OS09G0542900 PROTEIN"/>
    <property type="match status" value="1"/>
</dbReference>
<proteinExistence type="predicted"/>
<protein>
    <submittedName>
        <fullName evidence="3">Uncharacterized protein At1g76070-like</fullName>
    </submittedName>
</protein>
<gene>
    <name evidence="3" type="primary">LOC109703572</name>
</gene>
<reference evidence="2" key="1">
    <citation type="journal article" date="2015" name="Nat. Genet.">
        <title>The pineapple genome and the evolution of CAM photosynthesis.</title>
        <authorList>
            <person name="Ming R."/>
            <person name="VanBuren R."/>
            <person name="Wai C.M."/>
            <person name="Tang H."/>
            <person name="Schatz M.C."/>
            <person name="Bowers J.E."/>
            <person name="Lyons E."/>
            <person name="Wang M.L."/>
            <person name="Chen J."/>
            <person name="Biggers E."/>
            <person name="Zhang J."/>
            <person name="Huang L."/>
            <person name="Zhang L."/>
            <person name="Miao W."/>
            <person name="Zhang J."/>
            <person name="Ye Z."/>
            <person name="Miao C."/>
            <person name="Lin Z."/>
            <person name="Wang H."/>
            <person name="Zhou H."/>
            <person name="Yim W.C."/>
            <person name="Priest H.D."/>
            <person name="Zheng C."/>
            <person name="Woodhouse M."/>
            <person name="Edger P.P."/>
            <person name="Guyot R."/>
            <person name="Guo H.B."/>
            <person name="Guo H."/>
            <person name="Zheng G."/>
            <person name="Singh R."/>
            <person name="Sharma A."/>
            <person name="Min X."/>
            <person name="Zheng Y."/>
            <person name="Lee H."/>
            <person name="Gurtowski J."/>
            <person name="Sedlazeck F.J."/>
            <person name="Harkess A."/>
            <person name="McKain M.R."/>
            <person name="Liao Z."/>
            <person name="Fang J."/>
            <person name="Liu J."/>
            <person name="Zhang X."/>
            <person name="Zhang Q."/>
            <person name="Hu W."/>
            <person name="Qin Y."/>
            <person name="Wang K."/>
            <person name="Chen L.Y."/>
            <person name="Shirley N."/>
            <person name="Lin Y.R."/>
            <person name="Liu L.Y."/>
            <person name="Hernandez A.G."/>
            <person name="Wright C.L."/>
            <person name="Bulone V."/>
            <person name="Tuskan G.A."/>
            <person name="Heath K."/>
            <person name="Zee F."/>
            <person name="Moore P.H."/>
            <person name="Sunkar R."/>
            <person name="Leebens-Mack J.H."/>
            <person name="Mockler T."/>
            <person name="Bennetzen J.L."/>
            <person name="Freeling M."/>
            <person name="Sankoff D."/>
            <person name="Paterson A.H."/>
            <person name="Zhu X."/>
            <person name="Yang X."/>
            <person name="Smith J.A."/>
            <person name="Cushman J.C."/>
            <person name="Paull R.E."/>
            <person name="Yu Q."/>
        </authorList>
    </citation>
    <scope>NUCLEOTIDE SEQUENCE [LARGE SCALE GENOMIC DNA]</scope>
    <source>
        <strain evidence="2">cv. F153</strain>
    </source>
</reference>
<accession>A0A6P5E9Y4</accession>
<feature type="region of interest" description="Disordered" evidence="1">
    <location>
        <begin position="55"/>
        <end position="122"/>
    </location>
</feature>
<dbReference type="InterPro" id="IPR038796">
    <property type="entry name" value="At1g76070-like"/>
</dbReference>
<dbReference type="PANTHER" id="PTHR34779:SF1">
    <property type="entry name" value="OS09G0542900 PROTEIN"/>
    <property type="match status" value="1"/>
</dbReference>
<evidence type="ECO:0000313" key="3">
    <source>
        <dbReference type="RefSeq" id="XP_020079817.1"/>
    </source>
</evidence>
<dbReference type="AlphaFoldDB" id="A0A6P5E9Y4"/>
<reference evidence="3" key="2">
    <citation type="submission" date="2025-08" db="UniProtKB">
        <authorList>
            <consortium name="RefSeq"/>
        </authorList>
    </citation>
    <scope>IDENTIFICATION</scope>
    <source>
        <tissue evidence="3">Leaf</tissue>
    </source>
</reference>
<feature type="compositionally biased region" description="Basic residues" evidence="1">
    <location>
        <begin position="81"/>
        <end position="90"/>
    </location>
</feature>